<feature type="domain" description="DUF8131" evidence="2">
    <location>
        <begin position="2"/>
        <end position="54"/>
    </location>
</feature>
<dbReference type="Pfam" id="PF26452">
    <property type="entry name" value="DUF8131"/>
    <property type="match status" value="1"/>
</dbReference>
<proteinExistence type="predicted"/>
<dbReference type="AlphaFoldDB" id="A0A9Q4C557"/>
<accession>A0A9Q4C557</accession>
<feature type="transmembrane region" description="Helical" evidence="1">
    <location>
        <begin position="30"/>
        <end position="48"/>
    </location>
</feature>
<protein>
    <recommendedName>
        <fullName evidence="2">DUF8131 domain-containing protein</fullName>
    </recommendedName>
</protein>
<name>A0A9Q4C557_9EURY</name>
<comment type="caution">
    <text evidence="3">The sequence shown here is derived from an EMBL/GenBank/DDBJ whole genome shotgun (WGS) entry which is preliminary data.</text>
</comment>
<gene>
    <name evidence="3" type="ORF">EGH25_07185</name>
</gene>
<keyword evidence="1" id="KW-0812">Transmembrane</keyword>
<keyword evidence="1" id="KW-1133">Transmembrane helix</keyword>
<keyword evidence="1" id="KW-0472">Membrane</keyword>
<dbReference type="RefSeq" id="WP_266087149.1">
    <property type="nucleotide sequence ID" value="NZ_RKLV01000006.1"/>
</dbReference>
<dbReference type="InterPro" id="IPR058444">
    <property type="entry name" value="DUF8131"/>
</dbReference>
<feature type="transmembrane region" description="Helical" evidence="1">
    <location>
        <begin position="7"/>
        <end position="24"/>
    </location>
</feature>
<sequence>MVTPRQAIFATALGLVPTTGYAVWSPEVFPYVAVVNVVLITVALYLMMSPSQESVSPA</sequence>
<dbReference type="EMBL" id="RKLV01000006">
    <property type="protein sequence ID" value="MCX2819134.1"/>
    <property type="molecule type" value="Genomic_DNA"/>
</dbReference>
<evidence type="ECO:0000313" key="4">
    <source>
        <dbReference type="Proteomes" id="UP001149411"/>
    </source>
</evidence>
<keyword evidence="4" id="KW-1185">Reference proteome</keyword>
<reference evidence="3" key="1">
    <citation type="submission" date="2022-09" db="EMBL/GenBank/DDBJ databases">
        <title>Haloadaptaus new haloarchaeum isolated from saline soil.</title>
        <authorList>
            <person name="Duran-Viseras A."/>
            <person name="Sanchez-Porro C."/>
            <person name="Ventosa A."/>
        </authorList>
    </citation>
    <scope>NUCLEOTIDE SEQUENCE</scope>
    <source>
        <strain evidence="3">F3-133</strain>
    </source>
</reference>
<evidence type="ECO:0000259" key="2">
    <source>
        <dbReference type="Pfam" id="PF26452"/>
    </source>
</evidence>
<dbReference type="Proteomes" id="UP001149411">
    <property type="component" value="Unassembled WGS sequence"/>
</dbReference>
<organism evidence="3 4">
    <name type="scientific">Halorutilus salinus</name>
    <dbReference type="NCBI Taxonomy" id="2487751"/>
    <lineage>
        <taxon>Archaea</taxon>
        <taxon>Methanobacteriati</taxon>
        <taxon>Methanobacteriota</taxon>
        <taxon>Stenosarchaea group</taxon>
        <taxon>Halobacteria</taxon>
        <taxon>Halorutilales</taxon>
        <taxon>Halorutilaceae</taxon>
        <taxon>Halorutilus</taxon>
    </lineage>
</organism>
<evidence type="ECO:0000313" key="3">
    <source>
        <dbReference type="EMBL" id="MCX2819134.1"/>
    </source>
</evidence>
<evidence type="ECO:0000256" key="1">
    <source>
        <dbReference type="SAM" id="Phobius"/>
    </source>
</evidence>